<dbReference type="InterPro" id="IPR004104">
    <property type="entry name" value="Gfo/Idh/MocA-like_OxRdtase_C"/>
</dbReference>
<sequence>MTGYGIIGCGYAGGIHADNLAKMPGTRLAAAFDTDYERAKAFAQERGAYTASTIEELCSNREVEAVIITTPNNSHRIPAICAAKAGKHVFCEKPVALSFEDTKEMIDTAEKAGVYFFAAHTTNFIRGVQTAKALLASGAVGELLMIEAVHTDWAGPQKFTGWKQRKDISGGHLYHHMHEADLICQLAGLPVSVYANGKNLVHHGEGCGDEEDAIFLNMELSGGGFASLTIGSAFHLGDHFVKLQGKTGGILLDFKNSVVRLENDRGEKLYSMQENEAEDEERRNGYRKHKADAGKGFGKPGMKTSSWMSTIFYKELKCFNDIIRTGNTAPEYEPLLDGSTALNCVKVLDGARESMALRLPVRLEE</sequence>
<comment type="similarity">
    <text evidence="1">Belongs to the Gfo/Idh/MocA family.</text>
</comment>
<dbReference type="Proteomes" id="UP001055091">
    <property type="component" value="Unassembled WGS sequence"/>
</dbReference>
<feature type="domain" description="Gfo/Idh/MocA-like oxidoreductase C-terminal" evidence="4">
    <location>
        <begin position="132"/>
        <end position="361"/>
    </location>
</feature>
<evidence type="ECO:0000259" key="4">
    <source>
        <dbReference type="Pfam" id="PF02894"/>
    </source>
</evidence>
<evidence type="ECO:0000313" key="6">
    <source>
        <dbReference type="Proteomes" id="UP001055091"/>
    </source>
</evidence>
<dbReference type="Gene3D" id="3.40.50.720">
    <property type="entry name" value="NAD(P)-binding Rossmann-like Domain"/>
    <property type="match status" value="1"/>
</dbReference>
<dbReference type="PANTHER" id="PTHR43377">
    <property type="entry name" value="BILIVERDIN REDUCTASE A"/>
    <property type="match status" value="1"/>
</dbReference>
<dbReference type="SUPFAM" id="SSF55347">
    <property type="entry name" value="Glyceraldehyde-3-phosphate dehydrogenase-like, C-terminal domain"/>
    <property type="match status" value="1"/>
</dbReference>
<dbReference type="InterPro" id="IPR051450">
    <property type="entry name" value="Gfo/Idh/MocA_Oxidoreductases"/>
</dbReference>
<dbReference type="InterPro" id="IPR000683">
    <property type="entry name" value="Gfo/Idh/MocA-like_OxRdtase_N"/>
</dbReference>
<dbReference type="AlphaFoldDB" id="A0AA37JCQ4"/>
<gene>
    <name evidence="5" type="ORF">CE91St55_05900</name>
</gene>
<proteinExistence type="inferred from homology"/>
<reference evidence="5" key="1">
    <citation type="submission" date="2022-01" db="EMBL/GenBank/DDBJ databases">
        <title>Novel bile acid biosynthetic pathways are enriched in the microbiome of centenarians.</title>
        <authorList>
            <person name="Sato Y."/>
            <person name="Atarashi K."/>
            <person name="Plichta R.D."/>
            <person name="Arai Y."/>
            <person name="Sasajima S."/>
            <person name="Kearney M.S."/>
            <person name="Suda W."/>
            <person name="Takeshita K."/>
            <person name="Sasaki T."/>
            <person name="Okamoto S."/>
            <person name="Skelly N.A."/>
            <person name="Okamura Y."/>
            <person name="Vlamakis H."/>
            <person name="Li Y."/>
            <person name="Tanoue T."/>
            <person name="Takei H."/>
            <person name="Nittono H."/>
            <person name="Narushima S."/>
            <person name="Irie J."/>
            <person name="Itoh H."/>
            <person name="Moriya K."/>
            <person name="Sugiura Y."/>
            <person name="Suematsu M."/>
            <person name="Moritoki N."/>
            <person name="Shibata S."/>
            <person name="Littman R.D."/>
            <person name="Fischbach A.M."/>
            <person name="Uwamino Y."/>
            <person name="Inoue T."/>
            <person name="Honda A."/>
            <person name="Hattori M."/>
            <person name="Murai T."/>
            <person name="Xavier J.R."/>
            <person name="Hirose N."/>
            <person name="Honda K."/>
        </authorList>
    </citation>
    <scope>NUCLEOTIDE SEQUENCE</scope>
    <source>
        <strain evidence="5">CE91-St55</strain>
    </source>
</reference>
<protein>
    <submittedName>
        <fullName evidence="5">Oxidoreductase</fullName>
    </submittedName>
</protein>
<evidence type="ECO:0000256" key="1">
    <source>
        <dbReference type="ARBA" id="ARBA00010928"/>
    </source>
</evidence>
<dbReference type="GO" id="GO:0000166">
    <property type="term" value="F:nucleotide binding"/>
    <property type="evidence" value="ECO:0007669"/>
    <property type="project" value="InterPro"/>
</dbReference>
<dbReference type="SUPFAM" id="SSF51735">
    <property type="entry name" value="NAD(P)-binding Rossmann-fold domains"/>
    <property type="match status" value="1"/>
</dbReference>
<dbReference type="RefSeq" id="WP_195521640.1">
    <property type="nucleotide sequence ID" value="NZ_BQNJ01000001.1"/>
</dbReference>
<dbReference type="EMBL" id="BQNJ01000001">
    <property type="protein sequence ID" value="GKG98608.1"/>
    <property type="molecule type" value="Genomic_DNA"/>
</dbReference>
<feature type="domain" description="Gfo/Idh/MocA-like oxidoreductase N-terminal" evidence="3">
    <location>
        <begin position="4"/>
        <end position="119"/>
    </location>
</feature>
<dbReference type="Pfam" id="PF01408">
    <property type="entry name" value="GFO_IDH_MocA"/>
    <property type="match status" value="1"/>
</dbReference>
<accession>A0AA37JCQ4</accession>
<dbReference type="InterPro" id="IPR036291">
    <property type="entry name" value="NAD(P)-bd_dom_sf"/>
</dbReference>
<evidence type="ECO:0000256" key="2">
    <source>
        <dbReference type="SAM" id="MobiDB-lite"/>
    </source>
</evidence>
<dbReference type="PANTHER" id="PTHR43377:SF1">
    <property type="entry name" value="BILIVERDIN REDUCTASE A"/>
    <property type="match status" value="1"/>
</dbReference>
<feature type="region of interest" description="Disordered" evidence="2">
    <location>
        <begin position="272"/>
        <end position="297"/>
    </location>
</feature>
<evidence type="ECO:0000259" key="3">
    <source>
        <dbReference type="Pfam" id="PF01408"/>
    </source>
</evidence>
<dbReference type="Pfam" id="PF02894">
    <property type="entry name" value="GFO_IDH_MocA_C"/>
    <property type="match status" value="1"/>
</dbReference>
<organism evidence="5 6">
    <name type="scientific">Hungatella hathewayi</name>
    <dbReference type="NCBI Taxonomy" id="154046"/>
    <lineage>
        <taxon>Bacteria</taxon>
        <taxon>Bacillati</taxon>
        <taxon>Bacillota</taxon>
        <taxon>Clostridia</taxon>
        <taxon>Lachnospirales</taxon>
        <taxon>Lachnospiraceae</taxon>
        <taxon>Hungatella</taxon>
    </lineage>
</organism>
<comment type="caution">
    <text evidence="5">The sequence shown here is derived from an EMBL/GenBank/DDBJ whole genome shotgun (WGS) entry which is preliminary data.</text>
</comment>
<evidence type="ECO:0000313" key="5">
    <source>
        <dbReference type="EMBL" id="GKG98608.1"/>
    </source>
</evidence>
<name>A0AA37JCQ4_9FIRM</name>
<dbReference type="Gene3D" id="3.30.360.10">
    <property type="entry name" value="Dihydrodipicolinate Reductase, domain 2"/>
    <property type="match status" value="1"/>
</dbReference>